<dbReference type="Proteomes" id="UP000198287">
    <property type="component" value="Unassembled WGS sequence"/>
</dbReference>
<gene>
    <name evidence="1" type="ORF">Fcan01_18138</name>
</gene>
<accession>A0A226DPQ3</accession>
<name>A0A226DPQ3_FOLCA</name>
<organism evidence="1 2">
    <name type="scientific">Folsomia candida</name>
    <name type="common">Springtail</name>
    <dbReference type="NCBI Taxonomy" id="158441"/>
    <lineage>
        <taxon>Eukaryota</taxon>
        <taxon>Metazoa</taxon>
        <taxon>Ecdysozoa</taxon>
        <taxon>Arthropoda</taxon>
        <taxon>Hexapoda</taxon>
        <taxon>Collembola</taxon>
        <taxon>Entomobryomorpha</taxon>
        <taxon>Isotomoidea</taxon>
        <taxon>Isotomidae</taxon>
        <taxon>Proisotominae</taxon>
        <taxon>Folsomia</taxon>
    </lineage>
</organism>
<protein>
    <submittedName>
        <fullName evidence="1">Uncharacterized protein</fullName>
    </submittedName>
</protein>
<dbReference type="AlphaFoldDB" id="A0A226DPQ3"/>
<reference evidence="1 2" key="1">
    <citation type="submission" date="2015-12" db="EMBL/GenBank/DDBJ databases">
        <title>The genome of Folsomia candida.</title>
        <authorList>
            <person name="Faddeeva A."/>
            <person name="Derks M.F."/>
            <person name="Anvar Y."/>
            <person name="Smit S."/>
            <person name="Van Straalen N."/>
            <person name="Roelofs D."/>
        </authorList>
    </citation>
    <scope>NUCLEOTIDE SEQUENCE [LARGE SCALE GENOMIC DNA]</scope>
    <source>
        <strain evidence="1 2">VU population</strain>
        <tissue evidence="1">Whole body</tissue>
    </source>
</reference>
<evidence type="ECO:0000313" key="1">
    <source>
        <dbReference type="EMBL" id="OXA46998.1"/>
    </source>
</evidence>
<evidence type="ECO:0000313" key="2">
    <source>
        <dbReference type="Proteomes" id="UP000198287"/>
    </source>
</evidence>
<keyword evidence="2" id="KW-1185">Reference proteome</keyword>
<sequence>MLTTRTLTRDPSEVPVESRVPTYTKICTRHDFFGELKEFPCKIHFSSSCDDICDERLTIECNGERSTPLILFVGTLDSTGTSEGSPVSIVQIYSTFITNIFGGTPFSWNAKKQLLYVNTDTSGINMASYFLNYAHAVGYMAYLSWRAYHVLMDPGKTSILEILWLLNWINCYT</sequence>
<comment type="caution">
    <text evidence="1">The sequence shown here is derived from an EMBL/GenBank/DDBJ whole genome shotgun (WGS) entry which is preliminary data.</text>
</comment>
<proteinExistence type="predicted"/>
<dbReference type="EMBL" id="LNIX01000014">
    <property type="protein sequence ID" value="OXA46998.1"/>
    <property type="molecule type" value="Genomic_DNA"/>
</dbReference>